<feature type="compositionally biased region" description="Basic and acidic residues" evidence="1">
    <location>
        <begin position="25"/>
        <end position="39"/>
    </location>
</feature>
<dbReference type="EMBL" id="QXFT01003391">
    <property type="protein sequence ID" value="KAE9286286.1"/>
    <property type="molecule type" value="Genomic_DNA"/>
</dbReference>
<dbReference type="Proteomes" id="UP000435112">
    <property type="component" value="Unassembled WGS sequence"/>
</dbReference>
<accession>A0A6A3I6M1</accession>
<dbReference type="EMBL" id="QXFU01003374">
    <property type="protein sequence ID" value="KAE8975898.1"/>
    <property type="molecule type" value="Genomic_DNA"/>
</dbReference>
<keyword evidence="4" id="KW-1185">Reference proteome</keyword>
<proteinExistence type="predicted"/>
<evidence type="ECO:0000313" key="3">
    <source>
        <dbReference type="EMBL" id="KAE9286286.1"/>
    </source>
</evidence>
<evidence type="ECO:0000313" key="5">
    <source>
        <dbReference type="Proteomes" id="UP000435112"/>
    </source>
</evidence>
<dbReference type="AlphaFoldDB" id="A0A6A3I6M1"/>
<sequence>MGKPLVCTKGMKDVIALASSAMSAHEQREKSSLPPDGRR</sequence>
<reference evidence="2 5" key="1">
    <citation type="submission" date="2018-09" db="EMBL/GenBank/DDBJ databases">
        <title>Genomic investigation of the strawberry pathogen Phytophthora fragariae indicates pathogenicity is determined by transcriptional variation in three key races.</title>
        <authorList>
            <person name="Adams T.M."/>
            <person name="Armitage A.D."/>
            <person name="Sobczyk M.K."/>
            <person name="Bates H.J."/>
            <person name="Dunwell J.M."/>
            <person name="Nellist C.F."/>
            <person name="Harrison R.J."/>
        </authorList>
    </citation>
    <scope>NUCLEOTIDE SEQUENCE [LARGE SCALE GENOMIC DNA]</scope>
    <source>
        <strain evidence="2 5">SCRP324</strain>
        <strain evidence="3 4">SCRP333</strain>
    </source>
</reference>
<dbReference type="Proteomes" id="UP000434957">
    <property type="component" value="Unassembled WGS sequence"/>
</dbReference>
<gene>
    <name evidence="2" type="ORF">PR002_g25468</name>
    <name evidence="3" type="ORF">PR003_g26358</name>
</gene>
<protein>
    <submittedName>
        <fullName evidence="2">Uncharacterized protein</fullName>
    </submittedName>
</protein>
<comment type="caution">
    <text evidence="2">The sequence shown here is derived from an EMBL/GenBank/DDBJ whole genome shotgun (WGS) entry which is preliminary data.</text>
</comment>
<evidence type="ECO:0000256" key="1">
    <source>
        <dbReference type="SAM" id="MobiDB-lite"/>
    </source>
</evidence>
<feature type="region of interest" description="Disordered" evidence="1">
    <location>
        <begin position="20"/>
        <end position="39"/>
    </location>
</feature>
<evidence type="ECO:0000313" key="2">
    <source>
        <dbReference type="EMBL" id="KAE8975898.1"/>
    </source>
</evidence>
<name>A0A6A3I6M1_9STRA</name>
<organism evidence="2 5">
    <name type="scientific">Phytophthora rubi</name>
    <dbReference type="NCBI Taxonomy" id="129364"/>
    <lineage>
        <taxon>Eukaryota</taxon>
        <taxon>Sar</taxon>
        <taxon>Stramenopiles</taxon>
        <taxon>Oomycota</taxon>
        <taxon>Peronosporomycetes</taxon>
        <taxon>Peronosporales</taxon>
        <taxon>Peronosporaceae</taxon>
        <taxon>Phytophthora</taxon>
    </lineage>
</organism>
<evidence type="ECO:0000313" key="4">
    <source>
        <dbReference type="Proteomes" id="UP000434957"/>
    </source>
</evidence>